<feature type="domain" description="Multidrug resistance protein MdtA-like alpha-helical hairpin" evidence="4">
    <location>
        <begin position="104"/>
        <end position="173"/>
    </location>
</feature>
<dbReference type="InterPro" id="IPR058625">
    <property type="entry name" value="MdtA-like_BSH"/>
</dbReference>
<keyword evidence="9" id="KW-1185">Reference proteome</keyword>
<feature type="domain" description="Multidrug resistance protein MdtA-like C-terminal permuted SH3" evidence="7">
    <location>
        <begin position="304"/>
        <end position="363"/>
    </location>
</feature>
<comment type="subcellular location">
    <subcellularLocation>
        <location evidence="1">Cell envelope</location>
    </subcellularLocation>
</comment>
<dbReference type="Pfam" id="PF25876">
    <property type="entry name" value="HH_MFP_RND"/>
    <property type="match status" value="1"/>
</dbReference>
<sequence length="388" mass="41871">MHNGLKLLIIFLIIPLFAAGCTDKDAKGHAGTAPPPPLVKAITVTKADVPLDVEYAAQVDGSREVEVRAQVSGILLERTYREGSFVQEGDILFRIDPNTYHAALEQARGALQQQEANLELARLYRDRTLSIYKQGAVSTHERDDAEAKYEAALATVRTARGSVETAELNLGYTEVRAPISGITSRETRSEGSLITLDASGSLLTTVTRLDPVYVNFSVPGTEVLKRKRQLADGQISAPKDGPVVRLRLSDGNLYKQIGHINFMDRHEDPQTGAVRVRAEVPNPDGMILPGSFARAVMQGMTLKDAVVIPQRAVLFTKNATIVYILDETNVAQPRHVVIGETIGDGFQILSGLSGGERIISDGVIKVRPGVTVTVSKTEVAEAGQGSAQ</sequence>
<feature type="domain" description="Multidrug resistance protein MdtA-like beta-barrel" evidence="6">
    <location>
        <begin position="211"/>
        <end position="298"/>
    </location>
</feature>
<evidence type="ECO:0000259" key="6">
    <source>
        <dbReference type="Pfam" id="PF25944"/>
    </source>
</evidence>
<dbReference type="InterPro" id="IPR006143">
    <property type="entry name" value="RND_pump_MFP"/>
</dbReference>
<accession>A0A2Z6AYE4</accession>
<dbReference type="Gene3D" id="2.40.50.100">
    <property type="match status" value="1"/>
</dbReference>
<dbReference type="Pfam" id="PF25967">
    <property type="entry name" value="RND-MFP_C"/>
    <property type="match status" value="1"/>
</dbReference>
<dbReference type="Proteomes" id="UP000269883">
    <property type="component" value="Chromosome"/>
</dbReference>
<dbReference type="KEGG" id="dfl:DFE_1556"/>
<evidence type="ECO:0000259" key="5">
    <source>
        <dbReference type="Pfam" id="PF25917"/>
    </source>
</evidence>
<dbReference type="InterPro" id="IPR058627">
    <property type="entry name" value="MdtA-like_C"/>
</dbReference>
<name>A0A2Z6AYE4_9BACT</name>
<dbReference type="InterPro" id="IPR058624">
    <property type="entry name" value="MdtA-like_HH"/>
</dbReference>
<feature type="domain" description="Multidrug resistance protein MdtA-like barrel-sandwich hybrid" evidence="5">
    <location>
        <begin position="63"/>
        <end position="203"/>
    </location>
</feature>
<dbReference type="Pfam" id="PF25917">
    <property type="entry name" value="BSH_RND"/>
    <property type="match status" value="1"/>
</dbReference>
<evidence type="ECO:0000256" key="2">
    <source>
        <dbReference type="ARBA" id="ARBA00009477"/>
    </source>
</evidence>
<dbReference type="GO" id="GO:0022857">
    <property type="term" value="F:transmembrane transporter activity"/>
    <property type="evidence" value="ECO:0007669"/>
    <property type="project" value="InterPro"/>
</dbReference>
<dbReference type="GO" id="GO:0046677">
    <property type="term" value="P:response to antibiotic"/>
    <property type="evidence" value="ECO:0007669"/>
    <property type="project" value="TreeGrafter"/>
</dbReference>
<keyword evidence="3" id="KW-0732">Signal</keyword>
<evidence type="ECO:0000313" key="9">
    <source>
        <dbReference type="Proteomes" id="UP000269883"/>
    </source>
</evidence>
<dbReference type="PANTHER" id="PTHR30158">
    <property type="entry name" value="ACRA/E-RELATED COMPONENT OF DRUG EFFLUX TRANSPORTER"/>
    <property type="match status" value="1"/>
</dbReference>
<dbReference type="PROSITE" id="PS51257">
    <property type="entry name" value="PROKAR_LIPOPROTEIN"/>
    <property type="match status" value="1"/>
</dbReference>
<dbReference type="SUPFAM" id="SSF111369">
    <property type="entry name" value="HlyD-like secretion proteins"/>
    <property type="match status" value="1"/>
</dbReference>
<dbReference type="Gene3D" id="2.40.30.170">
    <property type="match status" value="1"/>
</dbReference>
<gene>
    <name evidence="8" type="ORF">DFE_1556</name>
</gene>
<dbReference type="NCBIfam" id="TIGR01730">
    <property type="entry name" value="RND_mfp"/>
    <property type="match status" value="1"/>
</dbReference>
<dbReference type="GO" id="GO:0005886">
    <property type="term" value="C:plasma membrane"/>
    <property type="evidence" value="ECO:0007669"/>
    <property type="project" value="TreeGrafter"/>
</dbReference>
<dbReference type="EMBL" id="AP017378">
    <property type="protein sequence ID" value="BBD08282.1"/>
    <property type="molecule type" value="Genomic_DNA"/>
</dbReference>
<comment type="similarity">
    <text evidence="2">Belongs to the membrane fusion protein (MFP) (TC 8.A.1) family.</text>
</comment>
<dbReference type="Pfam" id="PF25944">
    <property type="entry name" value="Beta-barrel_RND"/>
    <property type="match status" value="1"/>
</dbReference>
<dbReference type="RefSeq" id="WP_126378253.1">
    <property type="nucleotide sequence ID" value="NZ_AP017378.1"/>
</dbReference>
<dbReference type="InterPro" id="IPR058626">
    <property type="entry name" value="MdtA-like_b-barrel"/>
</dbReference>
<dbReference type="Gene3D" id="2.40.420.20">
    <property type="match status" value="1"/>
</dbReference>
<feature type="chain" id="PRO_5016465854" evidence="3">
    <location>
        <begin position="19"/>
        <end position="388"/>
    </location>
</feature>
<protein>
    <submittedName>
        <fullName evidence="8">Efflux transporter, RND family, MFP subunit</fullName>
    </submittedName>
</protein>
<reference evidence="8 9" key="1">
    <citation type="journal article" date="2018" name="Sci. Adv.">
        <title>Multi-heme cytochromes provide a pathway for survival in energy-limited environments.</title>
        <authorList>
            <person name="Deng X."/>
            <person name="Dohmae N."/>
            <person name="Nealson K.H."/>
            <person name="Hashimoto K."/>
            <person name="Okamoto A."/>
        </authorList>
    </citation>
    <scope>NUCLEOTIDE SEQUENCE [LARGE SCALE GENOMIC DNA]</scope>
    <source>
        <strain evidence="8 9">IS5</strain>
    </source>
</reference>
<evidence type="ECO:0000259" key="7">
    <source>
        <dbReference type="Pfam" id="PF25967"/>
    </source>
</evidence>
<organism evidence="8 9">
    <name type="scientific">Desulfovibrio ferrophilus</name>
    <dbReference type="NCBI Taxonomy" id="241368"/>
    <lineage>
        <taxon>Bacteria</taxon>
        <taxon>Pseudomonadati</taxon>
        <taxon>Thermodesulfobacteriota</taxon>
        <taxon>Desulfovibrionia</taxon>
        <taxon>Desulfovibrionales</taxon>
        <taxon>Desulfovibrionaceae</taxon>
        <taxon>Desulfovibrio</taxon>
    </lineage>
</organism>
<proteinExistence type="inferred from homology"/>
<dbReference type="OrthoDB" id="9772050at2"/>
<evidence type="ECO:0000256" key="1">
    <source>
        <dbReference type="ARBA" id="ARBA00004196"/>
    </source>
</evidence>
<feature type="signal peptide" evidence="3">
    <location>
        <begin position="1"/>
        <end position="18"/>
    </location>
</feature>
<evidence type="ECO:0000256" key="3">
    <source>
        <dbReference type="SAM" id="SignalP"/>
    </source>
</evidence>
<evidence type="ECO:0000259" key="4">
    <source>
        <dbReference type="Pfam" id="PF25876"/>
    </source>
</evidence>
<evidence type="ECO:0000313" key="8">
    <source>
        <dbReference type="EMBL" id="BBD08282.1"/>
    </source>
</evidence>
<dbReference type="Gene3D" id="1.10.287.470">
    <property type="entry name" value="Helix hairpin bin"/>
    <property type="match status" value="1"/>
</dbReference>
<dbReference type="AlphaFoldDB" id="A0A2Z6AYE4"/>